<dbReference type="NCBIfam" id="TIGR00633">
    <property type="entry name" value="xth"/>
    <property type="match status" value="1"/>
</dbReference>
<dbReference type="PROSITE" id="PS51435">
    <property type="entry name" value="AP_NUCLEASE_F1_4"/>
    <property type="match status" value="1"/>
</dbReference>
<dbReference type="PANTHER" id="PTHR43250">
    <property type="entry name" value="EXODEOXYRIBONUCLEASE III"/>
    <property type="match status" value="1"/>
</dbReference>
<dbReference type="InterPro" id="IPR004808">
    <property type="entry name" value="AP_endonuc_1"/>
</dbReference>
<dbReference type="GO" id="GO:0003677">
    <property type="term" value="F:DNA binding"/>
    <property type="evidence" value="ECO:0007669"/>
    <property type="project" value="InterPro"/>
</dbReference>
<sequence length="255" mass="28881">MLLASWNLNSIRAREERLLAWLERRQPDVVCLQELKCTEDQFPFEAIEAAGYQAIVHGQKTYNGVAILSKSDPTDVSTGFGDGGDESQARVIAATIDGVRIISVYVVNGGEIDSGKYAYKLKWLKRLENYLAAQDCTAQLAICGDYNIVPHERDAKNHDDWWGGVLYNKDLDAWFKGFIDLGLQDTLRIHHKEAEIYSWWDYRMLAFPKNNGLRIDFILTTNKLAARSADAGVDRDERKGKKPSDHAPVFAEFHD</sequence>
<dbReference type="CDD" id="cd09086">
    <property type="entry name" value="ExoIII-like_AP-endo"/>
    <property type="match status" value="1"/>
</dbReference>
<dbReference type="SUPFAM" id="SSF56219">
    <property type="entry name" value="DNase I-like"/>
    <property type="match status" value="1"/>
</dbReference>
<reference evidence="7" key="1">
    <citation type="submission" date="2018-05" db="EMBL/GenBank/DDBJ databases">
        <authorList>
            <person name="Lanie J.A."/>
            <person name="Ng W.-L."/>
            <person name="Kazmierczak K.M."/>
            <person name="Andrzejewski T.M."/>
            <person name="Davidsen T.M."/>
            <person name="Wayne K.J."/>
            <person name="Tettelin H."/>
            <person name="Glass J.I."/>
            <person name="Rusch D."/>
            <person name="Podicherti R."/>
            <person name="Tsui H.-C.T."/>
            <person name="Winkler M.E."/>
        </authorList>
    </citation>
    <scope>NUCLEOTIDE SEQUENCE</scope>
</reference>
<dbReference type="InterPro" id="IPR037493">
    <property type="entry name" value="ExoIII-like"/>
</dbReference>
<comment type="similarity">
    <text evidence="2">Belongs to the DNA repair enzymes AP/ExoA family.</text>
</comment>
<feature type="domain" description="Endonuclease/exonuclease/phosphatase" evidence="6">
    <location>
        <begin position="4"/>
        <end position="246"/>
    </location>
</feature>
<keyword evidence="4" id="KW-0378">Hydrolase</keyword>
<dbReference type="NCBIfam" id="TIGR00195">
    <property type="entry name" value="exoDNase_III"/>
    <property type="match status" value="1"/>
</dbReference>
<evidence type="ECO:0000256" key="4">
    <source>
        <dbReference type="ARBA" id="ARBA00022801"/>
    </source>
</evidence>
<dbReference type="InterPro" id="IPR005135">
    <property type="entry name" value="Endo/exonuclease/phosphatase"/>
</dbReference>
<keyword evidence="3" id="KW-0479">Metal-binding</keyword>
<evidence type="ECO:0000259" key="6">
    <source>
        <dbReference type="Pfam" id="PF03372"/>
    </source>
</evidence>
<dbReference type="PANTHER" id="PTHR43250:SF2">
    <property type="entry name" value="EXODEOXYRIBONUCLEASE III"/>
    <property type="match status" value="1"/>
</dbReference>
<dbReference type="AlphaFoldDB" id="A0A382AED6"/>
<evidence type="ECO:0000313" key="7">
    <source>
        <dbReference type="EMBL" id="SVA99714.1"/>
    </source>
</evidence>
<organism evidence="7">
    <name type="scientific">marine metagenome</name>
    <dbReference type="NCBI Taxonomy" id="408172"/>
    <lineage>
        <taxon>unclassified sequences</taxon>
        <taxon>metagenomes</taxon>
        <taxon>ecological metagenomes</taxon>
    </lineage>
</organism>
<dbReference type="EMBL" id="UINC01024979">
    <property type="protein sequence ID" value="SVA99714.1"/>
    <property type="molecule type" value="Genomic_DNA"/>
</dbReference>
<accession>A0A382AED6</accession>
<dbReference type="GO" id="GO:0006281">
    <property type="term" value="P:DNA repair"/>
    <property type="evidence" value="ECO:0007669"/>
    <property type="project" value="InterPro"/>
</dbReference>
<evidence type="ECO:0000256" key="3">
    <source>
        <dbReference type="ARBA" id="ARBA00022723"/>
    </source>
</evidence>
<evidence type="ECO:0000256" key="5">
    <source>
        <dbReference type="ARBA" id="ARBA00022842"/>
    </source>
</evidence>
<name>A0A382AED6_9ZZZZ</name>
<comment type="cofactor">
    <cofactor evidence="1">
        <name>Mg(2+)</name>
        <dbReference type="ChEBI" id="CHEBI:18420"/>
    </cofactor>
</comment>
<gene>
    <name evidence="7" type="ORF">METZ01_LOCUS152568</name>
</gene>
<keyword evidence="5" id="KW-0460">Magnesium</keyword>
<dbReference type="GO" id="GO:0004519">
    <property type="term" value="F:endonuclease activity"/>
    <property type="evidence" value="ECO:0007669"/>
    <property type="project" value="InterPro"/>
</dbReference>
<protein>
    <recommendedName>
        <fullName evidence="6">Endonuclease/exonuclease/phosphatase domain-containing protein</fullName>
    </recommendedName>
</protein>
<dbReference type="GO" id="GO:0046872">
    <property type="term" value="F:metal ion binding"/>
    <property type="evidence" value="ECO:0007669"/>
    <property type="project" value="UniProtKB-KW"/>
</dbReference>
<dbReference type="InterPro" id="IPR020847">
    <property type="entry name" value="AP_endonuclease_F1_BS"/>
</dbReference>
<dbReference type="Gene3D" id="3.60.10.10">
    <property type="entry name" value="Endonuclease/exonuclease/phosphatase"/>
    <property type="match status" value="1"/>
</dbReference>
<evidence type="ECO:0000256" key="2">
    <source>
        <dbReference type="ARBA" id="ARBA00007092"/>
    </source>
</evidence>
<proteinExistence type="inferred from homology"/>
<dbReference type="GO" id="GO:0008311">
    <property type="term" value="F:double-stranded DNA 3'-5' DNA exonuclease activity"/>
    <property type="evidence" value="ECO:0007669"/>
    <property type="project" value="InterPro"/>
</dbReference>
<evidence type="ECO:0000256" key="1">
    <source>
        <dbReference type="ARBA" id="ARBA00001946"/>
    </source>
</evidence>
<dbReference type="Pfam" id="PF03372">
    <property type="entry name" value="Exo_endo_phos"/>
    <property type="match status" value="1"/>
</dbReference>
<dbReference type="PROSITE" id="PS00726">
    <property type="entry name" value="AP_NUCLEASE_F1_1"/>
    <property type="match status" value="1"/>
</dbReference>
<dbReference type="InterPro" id="IPR036691">
    <property type="entry name" value="Endo/exonu/phosph_ase_sf"/>
</dbReference>